<gene>
    <name evidence="3" type="ORF">ENS64_07795</name>
</gene>
<evidence type="ECO:0000313" key="3">
    <source>
        <dbReference type="EMBL" id="HGT39152.1"/>
    </source>
</evidence>
<keyword evidence="1 3" id="KW-0413">Isomerase</keyword>
<dbReference type="PANTHER" id="PTHR43489:SF7">
    <property type="entry name" value="3-DEHYDRO-D-GULOSIDE 4-EPIMERASE-RELATED"/>
    <property type="match status" value="1"/>
</dbReference>
<proteinExistence type="predicted"/>
<sequence>MTSLDRRAFLHTATAAATSLAWGTSRGSAAEPLRLRKAVKYSMVGGSGSLLEKFRMLKEVGFEGIDMDRPADHDEVLRARDESGLIVHGVVGYVHWAKPLSDPDPAVRAAGVEGLETALRDCKVYGGTTVLLVPAVVKKDVSYDDAYVRSQAEIRKVLPLAAELQIKILFENVWNNFLLSPLEYARYIDEFESPWVGAYFDVGNIVRYGWPEHWIRILGRRIGKIDIKEYSRKLADEQGTRKGFNAEIGDGEDGCDWPAVLAALKEIGFSGWATAEVRGGDRERLAEISRRMDRIFAGYGS</sequence>
<dbReference type="PROSITE" id="PS51318">
    <property type="entry name" value="TAT"/>
    <property type="match status" value="1"/>
</dbReference>
<dbReference type="GO" id="GO:0016853">
    <property type="term" value="F:isomerase activity"/>
    <property type="evidence" value="ECO:0007669"/>
    <property type="project" value="UniProtKB-KW"/>
</dbReference>
<dbReference type="EMBL" id="DSVQ01000012">
    <property type="protein sequence ID" value="HGT39152.1"/>
    <property type="molecule type" value="Genomic_DNA"/>
</dbReference>
<dbReference type="SUPFAM" id="SSF51658">
    <property type="entry name" value="Xylose isomerase-like"/>
    <property type="match status" value="1"/>
</dbReference>
<protein>
    <submittedName>
        <fullName evidence="3">Sugar phosphate isomerase/epimerase</fullName>
    </submittedName>
</protein>
<dbReference type="InterPro" id="IPR013022">
    <property type="entry name" value="Xyl_isomerase-like_TIM-brl"/>
</dbReference>
<comment type="caution">
    <text evidence="3">The sequence shown here is derived from an EMBL/GenBank/DDBJ whole genome shotgun (WGS) entry which is preliminary data.</text>
</comment>
<dbReference type="Pfam" id="PF01261">
    <property type="entry name" value="AP_endonuc_2"/>
    <property type="match status" value="1"/>
</dbReference>
<dbReference type="InterPro" id="IPR050417">
    <property type="entry name" value="Sugar_Epim/Isomerase"/>
</dbReference>
<dbReference type="InterPro" id="IPR036237">
    <property type="entry name" value="Xyl_isomerase-like_sf"/>
</dbReference>
<dbReference type="AlphaFoldDB" id="A0A7C4LK90"/>
<organism evidence="3">
    <name type="scientific">Schlesneria paludicola</name>
    <dbReference type="NCBI Taxonomy" id="360056"/>
    <lineage>
        <taxon>Bacteria</taxon>
        <taxon>Pseudomonadati</taxon>
        <taxon>Planctomycetota</taxon>
        <taxon>Planctomycetia</taxon>
        <taxon>Planctomycetales</taxon>
        <taxon>Planctomycetaceae</taxon>
        <taxon>Schlesneria</taxon>
    </lineage>
</organism>
<feature type="domain" description="Xylose isomerase-like TIM barrel" evidence="2">
    <location>
        <begin position="54"/>
        <end position="287"/>
    </location>
</feature>
<evidence type="ECO:0000256" key="1">
    <source>
        <dbReference type="ARBA" id="ARBA00023235"/>
    </source>
</evidence>
<evidence type="ECO:0000259" key="2">
    <source>
        <dbReference type="Pfam" id="PF01261"/>
    </source>
</evidence>
<accession>A0A7C4LK90</accession>
<dbReference type="PANTHER" id="PTHR43489">
    <property type="entry name" value="ISOMERASE"/>
    <property type="match status" value="1"/>
</dbReference>
<reference evidence="3" key="1">
    <citation type="journal article" date="2020" name="mSystems">
        <title>Genome- and Community-Level Interaction Insights into Carbon Utilization and Element Cycling Functions of Hydrothermarchaeota in Hydrothermal Sediment.</title>
        <authorList>
            <person name="Zhou Z."/>
            <person name="Liu Y."/>
            <person name="Xu W."/>
            <person name="Pan J."/>
            <person name="Luo Z.H."/>
            <person name="Li M."/>
        </authorList>
    </citation>
    <scope>NUCLEOTIDE SEQUENCE [LARGE SCALE GENOMIC DNA]</scope>
    <source>
        <strain evidence="3">SpSt-508</strain>
    </source>
</reference>
<name>A0A7C4LK90_9PLAN</name>
<dbReference type="InterPro" id="IPR006311">
    <property type="entry name" value="TAT_signal"/>
</dbReference>
<dbReference type="Gene3D" id="3.20.20.150">
    <property type="entry name" value="Divalent-metal-dependent TIM barrel enzymes"/>
    <property type="match status" value="1"/>
</dbReference>